<sequence>MKMFLRIKILSVLNVSWRAILSPDYESGFLEQTTPETARIKKYEERIPQSQARIGQKIAKVADLQDCLDKKKAQSAIMMEGTSKARKRKGELEQKLSLATKERIELKQEYGRRRNNVVKMAKRIKLLEQQISDVSEQHMKDTQAKRIKLKKIEDDAAKKLANARDGLKEITSEEGSG</sequence>
<dbReference type="Proteomes" id="UP001055811">
    <property type="component" value="Linkage Group LG03"/>
</dbReference>
<organism evidence="1 2">
    <name type="scientific">Cichorium intybus</name>
    <name type="common">Chicory</name>
    <dbReference type="NCBI Taxonomy" id="13427"/>
    <lineage>
        <taxon>Eukaryota</taxon>
        <taxon>Viridiplantae</taxon>
        <taxon>Streptophyta</taxon>
        <taxon>Embryophyta</taxon>
        <taxon>Tracheophyta</taxon>
        <taxon>Spermatophyta</taxon>
        <taxon>Magnoliopsida</taxon>
        <taxon>eudicotyledons</taxon>
        <taxon>Gunneridae</taxon>
        <taxon>Pentapetalae</taxon>
        <taxon>asterids</taxon>
        <taxon>campanulids</taxon>
        <taxon>Asterales</taxon>
        <taxon>Asteraceae</taxon>
        <taxon>Cichorioideae</taxon>
        <taxon>Cichorieae</taxon>
        <taxon>Cichoriinae</taxon>
        <taxon>Cichorium</taxon>
    </lineage>
</organism>
<dbReference type="EMBL" id="CM042011">
    <property type="protein sequence ID" value="KAI3767110.1"/>
    <property type="molecule type" value="Genomic_DNA"/>
</dbReference>
<evidence type="ECO:0000313" key="1">
    <source>
        <dbReference type="EMBL" id="KAI3767110.1"/>
    </source>
</evidence>
<accession>A0ACB9F849</accession>
<comment type="caution">
    <text evidence="1">The sequence shown here is derived from an EMBL/GenBank/DDBJ whole genome shotgun (WGS) entry which is preliminary data.</text>
</comment>
<proteinExistence type="predicted"/>
<reference evidence="1 2" key="2">
    <citation type="journal article" date="2022" name="Mol. Ecol. Resour.">
        <title>The genomes of chicory, endive, great burdock and yacon provide insights into Asteraceae paleo-polyploidization history and plant inulin production.</title>
        <authorList>
            <person name="Fan W."/>
            <person name="Wang S."/>
            <person name="Wang H."/>
            <person name="Wang A."/>
            <person name="Jiang F."/>
            <person name="Liu H."/>
            <person name="Zhao H."/>
            <person name="Xu D."/>
            <person name="Zhang Y."/>
        </authorList>
    </citation>
    <scope>NUCLEOTIDE SEQUENCE [LARGE SCALE GENOMIC DNA]</scope>
    <source>
        <strain evidence="2">cv. Punajuju</strain>
        <tissue evidence="1">Leaves</tissue>
    </source>
</reference>
<keyword evidence="2" id="KW-1185">Reference proteome</keyword>
<evidence type="ECO:0000313" key="2">
    <source>
        <dbReference type="Proteomes" id="UP001055811"/>
    </source>
</evidence>
<name>A0ACB9F849_CICIN</name>
<gene>
    <name evidence="1" type="ORF">L2E82_17196</name>
</gene>
<reference evidence="2" key="1">
    <citation type="journal article" date="2022" name="Mol. Ecol. Resour.">
        <title>The genomes of chicory, endive, great burdock and yacon provide insights into Asteraceae palaeo-polyploidization history and plant inulin production.</title>
        <authorList>
            <person name="Fan W."/>
            <person name="Wang S."/>
            <person name="Wang H."/>
            <person name="Wang A."/>
            <person name="Jiang F."/>
            <person name="Liu H."/>
            <person name="Zhao H."/>
            <person name="Xu D."/>
            <person name="Zhang Y."/>
        </authorList>
    </citation>
    <scope>NUCLEOTIDE SEQUENCE [LARGE SCALE GENOMIC DNA]</scope>
    <source>
        <strain evidence="2">cv. Punajuju</strain>
    </source>
</reference>
<protein>
    <submittedName>
        <fullName evidence="1">Uncharacterized protein</fullName>
    </submittedName>
</protein>